<organism evidence="2 3">
    <name type="scientific">Heliomicrobium gestii</name>
    <name type="common">Heliobacterium gestii</name>
    <dbReference type="NCBI Taxonomy" id="2699"/>
    <lineage>
        <taxon>Bacteria</taxon>
        <taxon>Bacillati</taxon>
        <taxon>Bacillota</taxon>
        <taxon>Clostridia</taxon>
        <taxon>Eubacteriales</taxon>
        <taxon>Heliobacteriaceae</taxon>
        <taxon>Heliomicrobium</taxon>
    </lineage>
</organism>
<dbReference type="Proteomes" id="UP000471031">
    <property type="component" value="Unassembled WGS sequence"/>
</dbReference>
<keyword evidence="3" id="KW-1185">Reference proteome</keyword>
<name>A0A845L777_HELGE</name>
<accession>A0A845L777</accession>
<keyword evidence="1" id="KW-1133">Transmembrane helix</keyword>
<keyword evidence="1" id="KW-0812">Transmembrane</keyword>
<dbReference type="EMBL" id="WXEX01000004">
    <property type="protein sequence ID" value="MZP42472.1"/>
    <property type="molecule type" value="Genomic_DNA"/>
</dbReference>
<reference evidence="2 3" key="1">
    <citation type="submission" date="2020-01" db="EMBL/GenBank/DDBJ databases">
        <title>Whole genome sequence of Heliobacterium gestii DSM 11169.</title>
        <authorList>
            <person name="Kyndt J.A."/>
            <person name="Meyer T.E."/>
        </authorList>
    </citation>
    <scope>NUCLEOTIDE SEQUENCE [LARGE SCALE GENOMIC DNA]</scope>
    <source>
        <strain evidence="2 3">DSM 11169</strain>
    </source>
</reference>
<comment type="caution">
    <text evidence="2">The sequence shown here is derived from an EMBL/GenBank/DDBJ whole genome shotgun (WGS) entry which is preliminary data.</text>
</comment>
<keyword evidence="1" id="KW-0472">Membrane</keyword>
<evidence type="ECO:0000313" key="2">
    <source>
        <dbReference type="EMBL" id="MZP42472.1"/>
    </source>
</evidence>
<dbReference type="Pfam" id="PF04964">
    <property type="entry name" value="Flp_Fap"/>
    <property type="match status" value="1"/>
</dbReference>
<protein>
    <submittedName>
        <fullName evidence="2">Flp family type IVb pilin</fullName>
    </submittedName>
</protein>
<dbReference type="AlphaFoldDB" id="A0A845L777"/>
<evidence type="ECO:0000256" key="1">
    <source>
        <dbReference type="SAM" id="Phobius"/>
    </source>
</evidence>
<sequence length="50" mass="5343">MQLLIDDEDGQGLVEYGLILALVVIVCIALLRGIGTSMTNKLNQVNNALS</sequence>
<proteinExistence type="predicted"/>
<dbReference type="InterPro" id="IPR007047">
    <property type="entry name" value="Flp_Fap"/>
</dbReference>
<feature type="transmembrane region" description="Helical" evidence="1">
    <location>
        <begin position="12"/>
        <end position="31"/>
    </location>
</feature>
<gene>
    <name evidence="2" type="ORF">GTO89_05385</name>
</gene>
<evidence type="ECO:0000313" key="3">
    <source>
        <dbReference type="Proteomes" id="UP000471031"/>
    </source>
</evidence>